<dbReference type="KEGG" id="vg:29058962"/>
<name>A0A172JIF2_BPPB1</name>
<evidence type="ECO:0000313" key="2">
    <source>
        <dbReference type="EMBL" id="AMS01328.1"/>
    </source>
</evidence>
<gene>
    <name evidence="2" type="ORF">AR9_g244</name>
</gene>
<protein>
    <submittedName>
        <fullName evidence="2">Uncharacterized protein</fullName>
    </submittedName>
</protein>
<reference evidence="2 3" key="1">
    <citation type="journal article" date="2016" name="Virology">
        <title>The genome of AR9, a giant transducing Bacillus phage encoding two multisubunit RNA polymerases.</title>
        <authorList>
            <person name="Lavysh D."/>
            <person name="Sokolova M."/>
            <person name="Minakhin L."/>
            <person name="Yakunina M."/>
            <person name="Artamonova T."/>
            <person name="Kozyavkin S."/>
            <person name="Makarova K.S."/>
            <person name="Koonin E.V."/>
            <person name="Severinov K."/>
        </authorList>
    </citation>
    <scope>NUCLEOTIDE SEQUENCE [LARGE SCALE GENOMIC DNA]</scope>
</reference>
<dbReference type="EMBL" id="KU878088">
    <property type="protein sequence ID" value="AMS01328.1"/>
    <property type="molecule type" value="Genomic_DNA"/>
</dbReference>
<organism evidence="2 3">
    <name type="scientific">Bacillus phage AR9</name>
    <dbReference type="NCBI Taxonomy" id="1815509"/>
    <lineage>
        <taxon>Viruses</taxon>
        <taxon>Duplodnaviria</taxon>
        <taxon>Heunggongvirae</taxon>
        <taxon>Uroviricota</taxon>
        <taxon>Caudoviricetes</taxon>
        <taxon>Takahashivirus</taxon>
        <taxon>Bacillus phage PBS1</taxon>
    </lineage>
</organism>
<dbReference type="RefSeq" id="YP_009283148.1">
    <property type="nucleotide sequence ID" value="NC_031039.1"/>
</dbReference>
<keyword evidence="1" id="KW-0472">Membrane</keyword>
<proteinExistence type="predicted"/>
<dbReference type="GeneID" id="29058962"/>
<keyword evidence="1" id="KW-0812">Transmembrane</keyword>
<feature type="transmembrane region" description="Helical" evidence="1">
    <location>
        <begin position="6"/>
        <end position="24"/>
    </location>
</feature>
<evidence type="ECO:0000256" key="1">
    <source>
        <dbReference type="SAM" id="Phobius"/>
    </source>
</evidence>
<keyword evidence="1" id="KW-1133">Transmembrane helix</keyword>
<sequence length="45" mass="5442">MFNFLIILFDIFIILCMLPFLFIFNSMGKMILLKNREKNIDVKKD</sequence>
<evidence type="ECO:0000313" key="3">
    <source>
        <dbReference type="Proteomes" id="UP000202618"/>
    </source>
</evidence>
<accession>A0A172JIF2</accession>
<dbReference type="Proteomes" id="UP000202618">
    <property type="component" value="Segment"/>
</dbReference>